<dbReference type="RefSeq" id="WP_109834002.1">
    <property type="nucleotide sequence ID" value="NZ_CP017195.1"/>
</dbReference>
<proteinExistence type="predicted"/>
<evidence type="ECO:0000313" key="2">
    <source>
        <dbReference type="Proteomes" id="UP000516280"/>
    </source>
</evidence>
<reference evidence="1 2" key="1">
    <citation type="submission" date="2016-09" db="EMBL/GenBank/DDBJ databases">
        <title>Lactic acid bacteria from MAP meat Genome sequencing and assembly.</title>
        <authorList>
            <person name="Behr J."/>
            <person name="Hilgarth M."/>
            <person name="Vogel R.F."/>
        </authorList>
    </citation>
    <scope>NUCLEOTIDE SEQUENCE [LARGE SCALE GENOMIC DNA]</scope>
    <source>
        <strain evidence="1 2">TMW21615</strain>
    </source>
</reference>
<organism evidence="1 2">
    <name type="scientific">Pseudolactococcus paracarnosus</name>
    <dbReference type="NCBI Taxonomy" id="2749962"/>
    <lineage>
        <taxon>Bacteria</taxon>
        <taxon>Bacillati</taxon>
        <taxon>Bacillota</taxon>
        <taxon>Bacilli</taxon>
        <taxon>Lactobacillales</taxon>
        <taxon>Streptococcaceae</taxon>
        <taxon>Pseudolactococcus</taxon>
    </lineage>
</organism>
<dbReference type="EMBL" id="CP017195">
    <property type="protein sequence ID" value="QDJ27169.1"/>
    <property type="molecule type" value="Genomic_DNA"/>
</dbReference>
<dbReference type="AlphaFoldDB" id="A0A7L4WAE3"/>
<dbReference type="Proteomes" id="UP000516280">
    <property type="component" value="Chromosome"/>
</dbReference>
<evidence type="ECO:0008006" key="3">
    <source>
        <dbReference type="Google" id="ProtNLM"/>
    </source>
</evidence>
<protein>
    <recommendedName>
        <fullName evidence="3">Lipoprotein</fullName>
    </recommendedName>
</protein>
<dbReference type="KEGG" id="lpaa:BHS01_00620"/>
<name>A0A7L4WAE3_9LACT</name>
<sequence>MKKKLIMATVTLLGLLILVGCGSNKLSGDYTGTVKFLFMESKSTLTFKGDTVTEKQGDKTTSKGTYKIKDNQLQFNLDDTNVTADLSKDRKSFTLKSSEGLSGIANGTKFTKEEK</sequence>
<evidence type="ECO:0000313" key="1">
    <source>
        <dbReference type="EMBL" id="QDJ27169.1"/>
    </source>
</evidence>
<dbReference type="PROSITE" id="PS51257">
    <property type="entry name" value="PROKAR_LIPOPROTEIN"/>
    <property type="match status" value="1"/>
</dbReference>
<accession>A0A7L4WAE3</accession>
<gene>
    <name evidence="1" type="ORF">BHS01_00620</name>
</gene>